<gene>
    <name evidence="1" type="ORF">C4561_04705</name>
</gene>
<name>A0A3A4ZIL5_UNCKA</name>
<protein>
    <recommendedName>
        <fullName evidence="3">Tetratricopeptide repeat protein</fullName>
    </recommendedName>
</protein>
<dbReference type="Proteomes" id="UP000265540">
    <property type="component" value="Unassembled WGS sequence"/>
</dbReference>
<sequence>MQNEHHWPTYRRLFAQAVNLENAGATKAALEIYYEIVDKYWPIGAEYYRRPAALLEASGDHEGALVFVRFAVLNHLHLEGEAKDSVMAEFGPWVKRLAVGFGIEESDYVVEGDESNGE</sequence>
<dbReference type="AlphaFoldDB" id="A0A3A4ZIL5"/>
<evidence type="ECO:0008006" key="3">
    <source>
        <dbReference type="Google" id="ProtNLM"/>
    </source>
</evidence>
<organism evidence="1 2">
    <name type="scientific">candidate division WWE3 bacterium</name>
    <dbReference type="NCBI Taxonomy" id="2053526"/>
    <lineage>
        <taxon>Bacteria</taxon>
        <taxon>Katanobacteria</taxon>
    </lineage>
</organism>
<reference evidence="1 2" key="1">
    <citation type="journal article" date="2017" name="ISME J.">
        <title>Energy and carbon metabolisms in a deep terrestrial subsurface fluid microbial community.</title>
        <authorList>
            <person name="Momper L."/>
            <person name="Jungbluth S.P."/>
            <person name="Lee M.D."/>
            <person name="Amend J.P."/>
        </authorList>
    </citation>
    <scope>NUCLEOTIDE SEQUENCE [LARGE SCALE GENOMIC DNA]</scope>
    <source>
        <strain evidence="1">SURF_46</strain>
    </source>
</reference>
<evidence type="ECO:0000313" key="1">
    <source>
        <dbReference type="EMBL" id="RJR26677.1"/>
    </source>
</evidence>
<dbReference type="EMBL" id="QZJF01000018">
    <property type="protein sequence ID" value="RJR26677.1"/>
    <property type="molecule type" value="Genomic_DNA"/>
</dbReference>
<evidence type="ECO:0000313" key="2">
    <source>
        <dbReference type="Proteomes" id="UP000265540"/>
    </source>
</evidence>
<comment type="caution">
    <text evidence="1">The sequence shown here is derived from an EMBL/GenBank/DDBJ whole genome shotgun (WGS) entry which is preliminary data.</text>
</comment>
<accession>A0A3A4ZIL5</accession>
<proteinExistence type="predicted"/>